<gene>
    <name evidence="2" type="ORF">FHS44_001987</name>
</gene>
<organism evidence="2 3">
    <name type="scientific">Streptosporangium saharense</name>
    <dbReference type="NCBI Taxonomy" id="1706840"/>
    <lineage>
        <taxon>Bacteria</taxon>
        <taxon>Bacillati</taxon>
        <taxon>Actinomycetota</taxon>
        <taxon>Actinomycetes</taxon>
        <taxon>Streptosporangiales</taxon>
        <taxon>Streptosporangiaceae</taxon>
        <taxon>Streptosporangium</taxon>
    </lineage>
</organism>
<comment type="caution">
    <text evidence="2">The sequence shown here is derived from an EMBL/GenBank/DDBJ whole genome shotgun (WGS) entry which is preliminary data.</text>
</comment>
<evidence type="ECO:0000313" key="3">
    <source>
        <dbReference type="Proteomes" id="UP000552644"/>
    </source>
</evidence>
<dbReference type="RefSeq" id="WP_221460903.1">
    <property type="nucleotide sequence ID" value="NZ_JACHJP010000002.1"/>
</dbReference>
<name>A0A7W7QJS6_9ACTN</name>
<evidence type="ECO:0000313" key="2">
    <source>
        <dbReference type="EMBL" id="MBB4914902.1"/>
    </source>
</evidence>
<evidence type="ECO:0000256" key="1">
    <source>
        <dbReference type="SAM" id="MobiDB-lite"/>
    </source>
</evidence>
<proteinExistence type="predicted"/>
<dbReference type="EMBL" id="JACHJP010000002">
    <property type="protein sequence ID" value="MBB4914902.1"/>
    <property type="molecule type" value="Genomic_DNA"/>
</dbReference>
<dbReference type="AlphaFoldDB" id="A0A7W7QJS6"/>
<feature type="region of interest" description="Disordered" evidence="1">
    <location>
        <begin position="28"/>
        <end position="53"/>
    </location>
</feature>
<dbReference type="Proteomes" id="UP000552644">
    <property type="component" value="Unassembled WGS sequence"/>
</dbReference>
<reference evidence="2 3" key="1">
    <citation type="submission" date="2020-08" db="EMBL/GenBank/DDBJ databases">
        <title>Genomic Encyclopedia of Type Strains, Phase III (KMG-III): the genomes of soil and plant-associated and newly described type strains.</title>
        <authorList>
            <person name="Whitman W."/>
        </authorList>
    </citation>
    <scope>NUCLEOTIDE SEQUENCE [LARGE SCALE GENOMIC DNA]</scope>
    <source>
        <strain evidence="2 3">CECT 8840</strain>
    </source>
</reference>
<protein>
    <submittedName>
        <fullName evidence="2">Uncharacterized protein</fullName>
    </submittedName>
</protein>
<accession>A0A7W7QJS6</accession>
<keyword evidence="3" id="KW-1185">Reference proteome</keyword>
<sequence>MPVEQQGEILGISPRPFDQIGVRQARTERHGGGPFQGSSVARLSHKSGNEFTERLPTARQARVKAKSARAKIRRRAREDFVREIVYWVPTVAGR</sequence>